<dbReference type="Gene3D" id="3.40.50.10580">
    <property type="entry name" value="ATPase, V1 complex, subunit F"/>
    <property type="match status" value="1"/>
</dbReference>
<dbReference type="GO" id="GO:0046961">
    <property type="term" value="F:proton-transporting ATPase activity, rotational mechanism"/>
    <property type="evidence" value="ECO:0007669"/>
    <property type="project" value="InterPro"/>
</dbReference>
<dbReference type="RefSeq" id="XP_028879915.1">
    <property type="nucleotide sequence ID" value="XM_029028791.1"/>
</dbReference>
<dbReference type="PANTHER" id="PTHR13861">
    <property type="entry name" value="VACUOLAR ATP SYNTHASE SUBUNIT F"/>
    <property type="match status" value="1"/>
</dbReference>
<evidence type="ECO:0000313" key="7">
    <source>
        <dbReference type="Proteomes" id="UP000192257"/>
    </source>
</evidence>
<comment type="function">
    <text evidence="5">Subunit of the V1 complex of vacuolar(H+)-ATPase (V-ATPase), a multisubunit enzyme composed of a peripheral complex (V1) that hydrolyzes ATP and a membrane integral complex (V0) that translocates protons. V-ATPase is responsible for acidifying and maintaining the pH of intracellular compartments.</text>
</comment>
<keyword evidence="2 5" id="KW-0813">Transport</keyword>
<dbReference type="OrthoDB" id="10261947at2759"/>
<proteinExistence type="inferred from homology"/>
<evidence type="ECO:0000256" key="4">
    <source>
        <dbReference type="ARBA" id="ARBA00023065"/>
    </source>
</evidence>
<organism evidence="6 7">
    <name type="scientific">Trypanosoma theileri</name>
    <dbReference type="NCBI Taxonomy" id="67003"/>
    <lineage>
        <taxon>Eukaryota</taxon>
        <taxon>Discoba</taxon>
        <taxon>Euglenozoa</taxon>
        <taxon>Kinetoplastea</taxon>
        <taxon>Metakinetoplastina</taxon>
        <taxon>Trypanosomatida</taxon>
        <taxon>Trypanosomatidae</taxon>
        <taxon>Trypanosoma</taxon>
    </lineage>
</organism>
<dbReference type="VEuPathDB" id="TriTrypDB:TM35_000321640"/>
<dbReference type="PANTHER" id="PTHR13861:SF2">
    <property type="entry name" value="V-TYPE PROTON ATPASE SUBUNIT F"/>
    <property type="match status" value="1"/>
</dbReference>
<accession>A0A1X0NNW5</accession>
<dbReference type="InterPro" id="IPR036906">
    <property type="entry name" value="ATPase_V1_fsu_sf"/>
</dbReference>
<comment type="subunit">
    <text evidence="5">V-ATPase is a heteromultimeric enzyme made up of two complexes: the ATP-hydrolytic V1 complex and the proton translocation V0 complex.</text>
</comment>
<name>A0A1X0NNW5_9TRYP</name>
<dbReference type="InterPro" id="IPR005772">
    <property type="entry name" value="ATPase_V1-cplx_fsu_euk"/>
</dbReference>
<dbReference type="Proteomes" id="UP000192257">
    <property type="component" value="Unassembled WGS sequence"/>
</dbReference>
<dbReference type="PIRSF" id="PIRSF015945">
    <property type="entry name" value="ATPase_V1_F_euk"/>
    <property type="match status" value="1"/>
</dbReference>
<evidence type="ECO:0000256" key="1">
    <source>
        <dbReference type="ARBA" id="ARBA00010148"/>
    </source>
</evidence>
<evidence type="ECO:0000256" key="2">
    <source>
        <dbReference type="ARBA" id="ARBA00022448"/>
    </source>
</evidence>
<comment type="caution">
    <text evidence="6">The sequence shown here is derived from an EMBL/GenBank/DDBJ whole genome shotgun (WGS) entry which is preliminary data.</text>
</comment>
<dbReference type="GeneID" id="39988571"/>
<dbReference type="AlphaFoldDB" id="A0A1X0NNW5"/>
<evidence type="ECO:0000256" key="5">
    <source>
        <dbReference type="PIRNR" id="PIRNR015945"/>
    </source>
</evidence>
<evidence type="ECO:0000313" key="6">
    <source>
        <dbReference type="EMBL" id="ORC85849.1"/>
    </source>
</evidence>
<dbReference type="InterPro" id="IPR008218">
    <property type="entry name" value="ATPase_V1-cplx_f_g_su"/>
</dbReference>
<protein>
    <recommendedName>
        <fullName evidence="5">V-type proton ATPase subunit F</fullName>
    </recommendedName>
</protein>
<evidence type="ECO:0000256" key="3">
    <source>
        <dbReference type="ARBA" id="ARBA00022781"/>
    </source>
</evidence>
<dbReference type="SUPFAM" id="SSF159468">
    <property type="entry name" value="AtpF-like"/>
    <property type="match status" value="1"/>
</dbReference>
<sequence length="143" mass="15462">MSFVPFPVRGMAATRYRNGEERIVGIIGDEDTVTGFLLAGTGDNRTSVGQVSGEKGKGAQPNYVVVNPTTPLADIESAFTNMCANDSIGVIIICQHIANDIRHLIEERNEPIPCVLEIPSKGGVYDAEKDYVLEKISRALGIR</sequence>
<dbReference type="NCBIfam" id="TIGR01101">
    <property type="entry name" value="V_ATP_synt_F"/>
    <property type="match status" value="1"/>
</dbReference>
<gene>
    <name evidence="6" type="ORF">TM35_000321640</name>
</gene>
<dbReference type="STRING" id="67003.A0A1X0NNW5"/>
<dbReference type="FunFam" id="3.40.50.10580:FF:000004">
    <property type="entry name" value="V-type proton ATPase subunit F"/>
    <property type="match status" value="1"/>
</dbReference>
<dbReference type="Pfam" id="PF01990">
    <property type="entry name" value="ATP-synt_F"/>
    <property type="match status" value="1"/>
</dbReference>
<keyword evidence="4 5" id="KW-0406">Ion transport</keyword>
<keyword evidence="3 5" id="KW-0375">Hydrogen ion transport</keyword>
<keyword evidence="7" id="KW-1185">Reference proteome</keyword>
<comment type="similarity">
    <text evidence="1 5">Belongs to the V-ATPase F subunit family.</text>
</comment>
<dbReference type="EMBL" id="NBCO01000032">
    <property type="protein sequence ID" value="ORC85849.1"/>
    <property type="molecule type" value="Genomic_DNA"/>
</dbReference>
<reference evidence="6 7" key="1">
    <citation type="submission" date="2017-03" db="EMBL/GenBank/DDBJ databases">
        <title>An alternative strategy for trypanosome survival in the mammalian bloodstream revealed through genome and transcriptome analysis of the ubiquitous bovine parasite Trypanosoma (Megatrypanum) theileri.</title>
        <authorList>
            <person name="Kelly S."/>
            <person name="Ivens A."/>
            <person name="Mott A."/>
            <person name="O'Neill E."/>
            <person name="Emms D."/>
            <person name="Macleod O."/>
            <person name="Voorheis P."/>
            <person name="Matthews J."/>
            <person name="Matthews K."/>
            <person name="Carrington M."/>
        </authorList>
    </citation>
    <scope>NUCLEOTIDE SEQUENCE [LARGE SCALE GENOMIC DNA]</scope>
    <source>
        <strain evidence="6">Edinburgh</strain>
    </source>
</reference>
<dbReference type="GO" id="GO:0033180">
    <property type="term" value="C:proton-transporting V-type ATPase, V1 domain"/>
    <property type="evidence" value="ECO:0007669"/>
    <property type="project" value="InterPro"/>
</dbReference>